<dbReference type="OrthoDB" id="691673at2759"/>
<dbReference type="PANTHER" id="PTHR42790">
    <property type="entry name" value="AMINOTRANSFERASE"/>
    <property type="match status" value="1"/>
</dbReference>
<dbReference type="GO" id="GO:0047536">
    <property type="term" value="F:2-aminoadipate transaminase activity"/>
    <property type="evidence" value="ECO:0007669"/>
    <property type="project" value="TreeGrafter"/>
</dbReference>
<dbReference type="Gene3D" id="3.40.640.10">
    <property type="entry name" value="Type I PLP-dependent aspartate aminotransferase-like (Major domain)"/>
    <property type="match status" value="1"/>
</dbReference>
<dbReference type="GO" id="GO:0009074">
    <property type="term" value="P:aromatic amino acid family catabolic process"/>
    <property type="evidence" value="ECO:0007669"/>
    <property type="project" value="TreeGrafter"/>
</dbReference>
<organism evidence="7 8">
    <name type="scientific">Lachancea fermentati</name>
    <name type="common">Zygosaccharomyces fermentati</name>
    <dbReference type="NCBI Taxonomy" id="4955"/>
    <lineage>
        <taxon>Eukaryota</taxon>
        <taxon>Fungi</taxon>
        <taxon>Dikarya</taxon>
        <taxon>Ascomycota</taxon>
        <taxon>Saccharomycotina</taxon>
        <taxon>Saccharomycetes</taxon>
        <taxon>Saccharomycetales</taxon>
        <taxon>Saccharomycetaceae</taxon>
        <taxon>Lachancea</taxon>
    </lineage>
</organism>
<dbReference type="GO" id="GO:0019878">
    <property type="term" value="P:lysine biosynthetic process via aminoadipic acid"/>
    <property type="evidence" value="ECO:0007669"/>
    <property type="project" value="TreeGrafter"/>
</dbReference>
<keyword evidence="8" id="KW-1185">Reference proteome</keyword>
<evidence type="ECO:0000256" key="2">
    <source>
        <dbReference type="ARBA" id="ARBA00007441"/>
    </source>
</evidence>
<reference evidence="7 8" key="1">
    <citation type="submission" date="2016-03" db="EMBL/GenBank/DDBJ databases">
        <authorList>
            <person name="Devillers H."/>
        </authorList>
    </citation>
    <scope>NUCLEOTIDE SEQUENCE [LARGE SCALE GENOMIC DNA]</scope>
    <source>
        <strain evidence="7">CBS 6772</strain>
    </source>
</reference>
<evidence type="ECO:0000313" key="8">
    <source>
        <dbReference type="Proteomes" id="UP000190831"/>
    </source>
</evidence>
<comment type="cofactor">
    <cofactor evidence="1">
        <name>pyridoxal 5'-phosphate</name>
        <dbReference type="ChEBI" id="CHEBI:597326"/>
    </cofactor>
</comment>
<dbReference type="InterPro" id="IPR004839">
    <property type="entry name" value="Aminotransferase_I/II_large"/>
</dbReference>
<dbReference type="STRING" id="4955.A0A1G4MJI1"/>
<keyword evidence="4" id="KW-0808">Transferase</keyword>
<sequence>MDYETLQNHYTRFLSSRVADRKLRAFWSGALPAHVTPHPDPIELAAGMPNEGLFPIESLHVNVVDEPFAHEQYAVRARQLHRDGGGRGEEFDSRAFVQDRLERGSLVDVWRYDPDRPAALSGAVAYQYAESRGQPQLLEFCRRIVQRINPPAYDQWDVTLAHGSSDSLFKVFETFCDAGVTVLAEEFTFTPTVSNIVAAGGTVVPVKVNVTQDAESQGIDVEFLADLLDNWASSRYAHLSKPRLLYTIPTGQNPTGTTLSQAKRRQIYDLANKHDFLIVEDDPYGYLKLPAFDRADPHHNAYASDELSVDDYCDKVLSKSFITIDTVGRVLRLETFSKLFLPGVRISFIVANKFLIDRIVDFADVSVRAPNGIAQAVLVNVIHHWGTKYHDDLQGWLHWVMKVASQYTHRRNVLFQALYSTDAYKKGLFTLTEPSAGMFLTLKPSFEKSDKFPLSERERALDVFNYKLLEEGVKVVLGTKMIVCRELSLDRSFFLRITFAYAADDLQLQEAASRISRAVERLFDEY</sequence>
<dbReference type="InterPro" id="IPR015421">
    <property type="entry name" value="PyrdxlP-dep_Trfase_major"/>
</dbReference>
<dbReference type="Proteomes" id="UP000190831">
    <property type="component" value="Chromosome H"/>
</dbReference>
<evidence type="ECO:0000256" key="4">
    <source>
        <dbReference type="ARBA" id="ARBA00022679"/>
    </source>
</evidence>
<accession>A0A1G4MJI1</accession>
<keyword evidence="5" id="KW-0663">Pyridoxal phosphate</keyword>
<feature type="domain" description="Aminotransferase class I/classII large" evidence="6">
    <location>
        <begin position="127"/>
        <end position="515"/>
    </location>
</feature>
<evidence type="ECO:0000313" key="7">
    <source>
        <dbReference type="EMBL" id="SCW04026.1"/>
    </source>
</evidence>
<comment type="similarity">
    <text evidence="2">Belongs to the class-I pyridoxal-phosphate-dependent aminotransferase family.</text>
</comment>
<evidence type="ECO:0000256" key="3">
    <source>
        <dbReference type="ARBA" id="ARBA00022576"/>
    </source>
</evidence>
<dbReference type="OMA" id="YAPANND"/>
<dbReference type="EMBL" id="LT598491">
    <property type="protein sequence ID" value="SCW04026.1"/>
    <property type="molecule type" value="Genomic_DNA"/>
</dbReference>
<keyword evidence="3" id="KW-0032">Aminotransferase</keyword>
<dbReference type="GO" id="GO:0030170">
    <property type="term" value="F:pyridoxal phosphate binding"/>
    <property type="evidence" value="ECO:0007669"/>
    <property type="project" value="InterPro"/>
</dbReference>
<dbReference type="Pfam" id="PF00155">
    <property type="entry name" value="Aminotran_1_2"/>
    <property type="match status" value="1"/>
</dbReference>
<protein>
    <submittedName>
        <fullName evidence="7">LAFE_0H04280g1_1</fullName>
    </submittedName>
</protein>
<dbReference type="GO" id="GO:0006571">
    <property type="term" value="P:tyrosine biosynthetic process"/>
    <property type="evidence" value="ECO:0007669"/>
    <property type="project" value="TreeGrafter"/>
</dbReference>
<dbReference type="SUPFAM" id="SSF53383">
    <property type="entry name" value="PLP-dependent transferases"/>
    <property type="match status" value="1"/>
</dbReference>
<dbReference type="GO" id="GO:0008793">
    <property type="term" value="F:aromatic-amino-acid transaminase activity"/>
    <property type="evidence" value="ECO:0007669"/>
    <property type="project" value="TreeGrafter"/>
</dbReference>
<dbReference type="InterPro" id="IPR050859">
    <property type="entry name" value="Class-I_PLP-dep_aminotransf"/>
</dbReference>
<evidence type="ECO:0000256" key="5">
    <source>
        <dbReference type="ARBA" id="ARBA00022898"/>
    </source>
</evidence>
<proteinExistence type="inferred from homology"/>
<evidence type="ECO:0000256" key="1">
    <source>
        <dbReference type="ARBA" id="ARBA00001933"/>
    </source>
</evidence>
<name>A0A1G4MJI1_LACFM</name>
<dbReference type="InterPro" id="IPR015424">
    <property type="entry name" value="PyrdxlP-dep_Trfase"/>
</dbReference>
<evidence type="ECO:0000259" key="6">
    <source>
        <dbReference type="Pfam" id="PF00155"/>
    </source>
</evidence>
<dbReference type="PANTHER" id="PTHR42790:SF2">
    <property type="entry name" value="AROMATIC AMINO ACID AMINOTRANSFERASE 2"/>
    <property type="match status" value="1"/>
</dbReference>
<dbReference type="CDD" id="cd00609">
    <property type="entry name" value="AAT_like"/>
    <property type="match status" value="1"/>
</dbReference>
<dbReference type="AlphaFoldDB" id="A0A1G4MJI1"/>
<gene>
    <name evidence="7" type="ORF">LAFE_0H04280G</name>
</gene>